<keyword evidence="4" id="KW-1185">Reference proteome</keyword>
<gene>
    <name evidence="3" type="ORF">H9645_08565</name>
</gene>
<dbReference type="Gene3D" id="3.30.70.1430">
    <property type="entry name" value="Multidrug efflux transporter AcrB pore domain"/>
    <property type="match status" value="2"/>
</dbReference>
<dbReference type="Pfam" id="PF00873">
    <property type="entry name" value="ACR_tran"/>
    <property type="match status" value="1"/>
</dbReference>
<dbReference type="InterPro" id="IPR001036">
    <property type="entry name" value="Acrflvin-R"/>
</dbReference>
<feature type="transmembrane region" description="Helical" evidence="2">
    <location>
        <begin position="1023"/>
        <end position="1047"/>
    </location>
</feature>
<dbReference type="SUPFAM" id="SSF82693">
    <property type="entry name" value="Multidrug efflux transporter AcrB pore domain, PN1, PN2, PC1 and PC2 subdomains"/>
    <property type="match status" value="3"/>
</dbReference>
<dbReference type="SUPFAM" id="SSF82714">
    <property type="entry name" value="Multidrug efflux transporter AcrB TolC docking domain, DN and DC subdomains"/>
    <property type="match status" value="2"/>
</dbReference>
<feature type="transmembrane region" description="Helical" evidence="2">
    <location>
        <begin position="949"/>
        <end position="970"/>
    </location>
</feature>
<feature type="transmembrane region" description="Helical" evidence="2">
    <location>
        <begin position="560"/>
        <end position="584"/>
    </location>
</feature>
<feature type="transmembrane region" description="Helical" evidence="2">
    <location>
        <begin position="366"/>
        <end position="388"/>
    </location>
</feature>
<feature type="compositionally biased region" description="Low complexity" evidence="1">
    <location>
        <begin position="1074"/>
        <end position="1084"/>
    </location>
</feature>
<protein>
    <submittedName>
        <fullName evidence="3">Efflux RND transporter permease subunit</fullName>
    </submittedName>
</protein>
<feature type="transmembrane region" description="Helical" evidence="2">
    <location>
        <begin position="468"/>
        <end position="490"/>
    </location>
</feature>
<name>A0ABR8UJU7_9GAMM</name>
<dbReference type="EMBL" id="JACSQJ010000004">
    <property type="protein sequence ID" value="MBD7988080.1"/>
    <property type="molecule type" value="Genomic_DNA"/>
</dbReference>
<evidence type="ECO:0000256" key="1">
    <source>
        <dbReference type="SAM" id="MobiDB-lite"/>
    </source>
</evidence>
<dbReference type="PANTHER" id="PTHR32063">
    <property type="match status" value="1"/>
</dbReference>
<feature type="transmembrane region" description="Helical" evidence="2">
    <location>
        <begin position="998"/>
        <end position="1017"/>
    </location>
</feature>
<evidence type="ECO:0000256" key="2">
    <source>
        <dbReference type="SAM" id="Phobius"/>
    </source>
</evidence>
<feature type="region of interest" description="Disordered" evidence="1">
    <location>
        <begin position="1055"/>
        <end position="1098"/>
    </location>
</feature>
<reference evidence="3 4" key="1">
    <citation type="submission" date="2020-08" db="EMBL/GenBank/DDBJ databases">
        <title>A Genomic Blueprint of the Chicken Gut Microbiome.</title>
        <authorList>
            <person name="Gilroy R."/>
            <person name="Ravi A."/>
            <person name="Getino M."/>
            <person name="Pursley I."/>
            <person name="Horton D.L."/>
            <person name="Alikhan N.-F."/>
            <person name="Baker D."/>
            <person name="Gharbi K."/>
            <person name="Hall N."/>
            <person name="Watson M."/>
            <person name="Adriaenssens E.M."/>
            <person name="Foster-Nyarko E."/>
            <person name="Jarju S."/>
            <person name="Secka A."/>
            <person name="Antonio M."/>
            <person name="Oren A."/>
            <person name="Chaudhuri R."/>
            <person name="La Ragione R.M."/>
            <person name="Hildebrand F."/>
            <person name="Pallen M.J."/>
        </authorList>
    </citation>
    <scope>NUCLEOTIDE SEQUENCE [LARGE SCALE GENOMIC DNA]</scope>
    <source>
        <strain evidence="3 4">Sa2BVA3</strain>
    </source>
</reference>
<dbReference type="Gene3D" id="1.20.1640.10">
    <property type="entry name" value="Multidrug efflux transporter AcrB transmembrane domain"/>
    <property type="match status" value="2"/>
</dbReference>
<sequence length="1098" mass="119586">MSARSRFNLSEWALRNRALVLYVMLVSALVGAWSYRQLGQSEDPPFTFKAMVVRTLWPGATAEDVARQVTDRVERAVMETGRYEMVRSYSRPGESQVIFMASDALPSRDVPDLWYQVRKKVGDIRATLPADVVGPFFNDEFGDTFGNIYALTGEGFDYAVLKDYAERIELELQRQPDVGKVELIGLQDEKVFIEASNVRLANLGVPLAAIQQALAQQNAVTPAGFVETASDRVQLRVDGAFRSIDDIRALPVRAGGRTLRLGDVAEVTRGYADPAAPRMRFMGEDAIGIGIALREGGDILALGETLASEAERLQATLPLGMSLHKVSDQPAAVRESVGEFVKVLAEAVVIVLLVCFFSLGVRTGLVVAVSIPLVLALTFAAMHGFGIGLHKVSLGALVLALGLLVDDAIIAVEMMAIRMEQGDSRFTAAGYAWSHTAFPMLTGTLVTAAGFLPIATAASSVGEYTRSLFQVVTIALVVSWIAAVLFIPWLGEKMLPDFAGARPPKPGSLAARHRAWRERLADRWPQYAFVLAPREPHAHDHDPYQRPFYRRLRRLLDGCLVHRWLVIAATVALLVLSLLGFRFVPQQFFPDSQRLELMVDLELAEGASLRATDAAARRLEALLAEREGIENHVAYVGSGSPRFYLPLDQQLPQTNLAQFVVLARDVESREALRDWLIDEAAPLFPELQLRVTRLENGPPVGYPVQFRVSGEHADRAREIARQVADQVRANPHVANVNLDWDEPSKVVRLVVDQDRARVLGVDSQGLARFLSASLSGRSVAVYREGDELIEVLVRGPLDERTGLDALGDLVVHGADGTPVPLSQVARLEYAFEDGIIWHRDRLPTVTVRADVRGDAMPASVVAEILPTLEGIRNALPAGYLLETGGTLEDSARGQDSIRAGMPLFLFAVATLLMLQLRSFPRSLLVFATAPLGLVGAVLFLLVFRVPFGFVALLGTIALAGMVMRNSIILVDQIQQDIDAGHARWDAVIDATVRRFRPIVLTALAAILAMIPLSRSVFFGPMAVAIMGGLTVATVLTLLFVPALYAAWFRVKRDEAPPPAPAAPSPPDPRRSLPGGAATAATGLAWSPGEQARTGRAQL</sequence>
<proteinExistence type="predicted"/>
<dbReference type="Proteomes" id="UP000647183">
    <property type="component" value="Unassembled WGS sequence"/>
</dbReference>
<feature type="transmembrane region" description="Helical" evidence="2">
    <location>
        <begin position="899"/>
        <end position="916"/>
    </location>
</feature>
<accession>A0ABR8UJU7</accession>
<dbReference type="RefSeq" id="WP_191729293.1">
    <property type="nucleotide sequence ID" value="NZ_JACSQJ010000004.1"/>
</dbReference>
<dbReference type="PRINTS" id="PR00702">
    <property type="entry name" value="ACRIFLAVINRP"/>
</dbReference>
<evidence type="ECO:0000313" key="3">
    <source>
        <dbReference type="EMBL" id="MBD7988080.1"/>
    </source>
</evidence>
<feature type="transmembrane region" description="Helical" evidence="2">
    <location>
        <begin position="394"/>
        <end position="416"/>
    </location>
</feature>
<dbReference type="Gene3D" id="3.30.70.1320">
    <property type="entry name" value="Multidrug efflux transporter AcrB pore domain like"/>
    <property type="match status" value="1"/>
</dbReference>
<keyword evidence="2" id="KW-1133">Transmembrane helix</keyword>
<feature type="compositionally biased region" description="Pro residues" evidence="1">
    <location>
        <begin position="1056"/>
        <end position="1066"/>
    </location>
</feature>
<organism evidence="3 4">
    <name type="scientific">Luteimonas colneyensis</name>
    <dbReference type="NCBI Taxonomy" id="2762230"/>
    <lineage>
        <taxon>Bacteria</taxon>
        <taxon>Pseudomonadati</taxon>
        <taxon>Pseudomonadota</taxon>
        <taxon>Gammaproteobacteria</taxon>
        <taxon>Lysobacterales</taxon>
        <taxon>Lysobacteraceae</taxon>
        <taxon>Luteimonas</taxon>
    </lineage>
</organism>
<keyword evidence="2" id="KW-0472">Membrane</keyword>
<comment type="caution">
    <text evidence="3">The sequence shown here is derived from an EMBL/GenBank/DDBJ whole genome shotgun (WGS) entry which is preliminary data.</text>
</comment>
<evidence type="ECO:0000313" key="4">
    <source>
        <dbReference type="Proteomes" id="UP000647183"/>
    </source>
</evidence>
<dbReference type="PANTHER" id="PTHR32063:SF18">
    <property type="entry name" value="CATION EFFLUX SYSTEM PROTEIN"/>
    <property type="match status" value="1"/>
</dbReference>
<feature type="transmembrane region" description="Helical" evidence="2">
    <location>
        <begin position="340"/>
        <end position="359"/>
    </location>
</feature>
<dbReference type="Gene3D" id="3.30.2090.10">
    <property type="entry name" value="Multidrug efflux transporter AcrB TolC docking domain, DN and DC subdomains"/>
    <property type="match status" value="2"/>
</dbReference>
<dbReference type="Gene3D" id="3.30.70.1440">
    <property type="entry name" value="Multidrug efflux transporter AcrB pore domain"/>
    <property type="match status" value="1"/>
</dbReference>
<dbReference type="SUPFAM" id="SSF82866">
    <property type="entry name" value="Multidrug efflux transporter AcrB transmembrane domain"/>
    <property type="match status" value="2"/>
</dbReference>
<feature type="transmembrane region" description="Helical" evidence="2">
    <location>
        <begin position="923"/>
        <end position="943"/>
    </location>
</feature>
<keyword evidence="2" id="KW-0812">Transmembrane</keyword>
<feature type="transmembrane region" description="Helical" evidence="2">
    <location>
        <begin position="437"/>
        <end position="456"/>
    </location>
</feature>
<dbReference type="InterPro" id="IPR027463">
    <property type="entry name" value="AcrB_DN_DC_subdom"/>
</dbReference>